<dbReference type="InterPro" id="IPR028082">
    <property type="entry name" value="Peripla_BP_I"/>
</dbReference>
<dbReference type="Pfam" id="PF00356">
    <property type="entry name" value="LacI"/>
    <property type="match status" value="1"/>
</dbReference>
<proteinExistence type="predicted"/>
<dbReference type="SUPFAM" id="SSF53822">
    <property type="entry name" value="Periplasmic binding protein-like I"/>
    <property type="match status" value="1"/>
</dbReference>
<dbReference type="PANTHER" id="PTHR30146">
    <property type="entry name" value="LACI-RELATED TRANSCRIPTIONAL REPRESSOR"/>
    <property type="match status" value="1"/>
</dbReference>
<dbReference type="InterPro" id="IPR010982">
    <property type="entry name" value="Lambda_DNA-bd_dom_sf"/>
</dbReference>
<dbReference type="Gene3D" id="3.40.50.2300">
    <property type="match status" value="2"/>
</dbReference>
<evidence type="ECO:0000313" key="6">
    <source>
        <dbReference type="EMBL" id="HJE52199.1"/>
    </source>
</evidence>
<dbReference type="InterPro" id="IPR000843">
    <property type="entry name" value="HTH_LacI"/>
</dbReference>
<dbReference type="InterPro" id="IPR046335">
    <property type="entry name" value="LacI/GalR-like_sensor"/>
</dbReference>
<dbReference type="PROSITE" id="PS00356">
    <property type="entry name" value="HTH_LACI_1"/>
    <property type="match status" value="1"/>
</dbReference>
<dbReference type="InterPro" id="IPR001387">
    <property type="entry name" value="Cro/C1-type_HTH"/>
</dbReference>
<accession>A0A921EPR1</accession>
<dbReference type="GO" id="GO:0000976">
    <property type="term" value="F:transcription cis-regulatory region binding"/>
    <property type="evidence" value="ECO:0007669"/>
    <property type="project" value="TreeGrafter"/>
</dbReference>
<name>A0A921EPR1_9ACTN</name>
<protein>
    <submittedName>
        <fullName evidence="6">LacI family transcriptional regulator</fullName>
    </submittedName>
</protein>
<organism evidence="6 7">
    <name type="scientific">Tessaracoccus flavescens</name>
    <dbReference type="NCBI Taxonomy" id="399497"/>
    <lineage>
        <taxon>Bacteria</taxon>
        <taxon>Bacillati</taxon>
        <taxon>Actinomycetota</taxon>
        <taxon>Actinomycetes</taxon>
        <taxon>Propionibacteriales</taxon>
        <taxon>Propionibacteriaceae</taxon>
        <taxon>Tessaracoccus</taxon>
    </lineage>
</organism>
<dbReference type="SMART" id="SM00354">
    <property type="entry name" value="HTH_LACI"/>
    <property type="match status" value="1"/>
</dbReference>
<dbReference type="SUPFAM" id="SSF47413">
    <property type="entry name" value="lambda repressor-like DNA-binding domains"/>
    <property type="match status" value="1"/>
</dbReference>
<dbReference type="Pfam" id="PF13377">
    <property type="entry name" value="Peripla_BP_3"/>
    <property type="match status" value="1"/>
</dbReference>
<evidence type="ECO:0000256" key="1">
    <source>
        <dbReference type="ARBA" id="ARBA00023015"/>
    </source>
</evidence>
<evidence type="ECO:0000256" key="2">
    <source>
        <dbReference type="ARBA" id="ARBA00023125"/>
    </source>
</evidence>
<evidence type="ECO:0000256" key="3">
    <source>
        <dbReference type="ARBA" id="ARBA00023163"/>
    </source>
</evidence>
<feature type="domain" description="HTH lacI-type" evidence="4">
    <location>
        <begin position="2"/>
        <end position="56"/>
    </location>
</feature>
<feature type="domain" description="HTH cro/C1-type" evidence="5">
    <location>
        <begin position="5"/>
        <end position="46"/>
    </location>
</feature>
<keyword evidence="3" id="KW-0804">Transcription</keyword>
<dbReference type="PROSITE" id="PS50932">
    <property type="entry name" value="HTH_LACI_2"/>
    <property type="match status" value="1"/>
</dbReference>
<evidence type="ECO:0000259" key="4">
    <source>
        <dbReference type="PROSITE" id="PS50932"/>
    </source>
</evidence>
<dbReference type="Proteomes" id="UP000712713">
    <property type="component" value="Unassembled WGS sequence"/>
</dbReference>
<keyword evidence="2" id="KW-0238">DNA-binding</keyword>
<sequence>MAGIQDVARIAGVSQSTVSYVLSGRRPISDATRKKVLAAIEALDYHPHAGARALASSRTHIIGLGVPMRAGVDVNVIMQFVAGIATRARHYDLDVLLVTEREVGGIESISRRSMADGFIVMDVESQDARIESLARLKQPSVLIGMPDDPGSASCIDFDFELAGTMAVRQLATEGHTSLALIGAAPEVYARGTSYAIRFAAGVEREANRRGVTAARSACSGDAGETHALVDKLLGDGVTGFIVHNEAALPSVVAALAGRGQEVAEKIKVVAIGPRALLASPLLNTGVIDIPGHTIGGHAVDMLIDLIDGKALPERRLVAPKAD</sequence>
<evidence type="ECO:0000259" key="5">
    <source>
        <dbReference type="PROSITE" id="PS50943"/>
    </source>
</evidence>
<reference evidence="6" key="2">
    <citation type="submission" date="2021-09" db="EMBL/GenBank/DDBJ databases">
        <authorList>
            <person name="Gilroy R."/>
        </authorList>
    </citation>
    <scope>NUCLEOTIDE SEQUENCE</scope>
    <source>
        <strain evidence="6">ChiGjej3B3-7470</strain>
    </source>
</reference>
<dbReference type="Gene3D" id="1.10.260.40">
    <property type="entry name" value="lambda repressor-like DNA-binding domains"/>
    <property type="match status" value="1"/>
</dbReference>
<dbReference type="AlphaFoldDB" id="A0A921EPR1"/>
<dbReference type="PANTHER" id="PTHR30146:SF153">
    <property type="entry name" value="LACTOSE OPERON REPRESSOR"/>
    <property type="match status" value="1"/>
</dbReference>
<dbReference type="EMBL" id="DYZF01000244">
    <property type="protein sequence ID" value="HJE52199.1"/>
    <property type="molecule type" value="Genomic_DNA"/>
</dbReference>
<dbReference type="PROSITE" id="PS50943">
    <property type="entry name" value="HTH_CROC1"/>
    <property type="match status" value="1"/>
</dbReference>
<comment type="caution">
    <text evidence="6">The sequence shown here is derived from an EMBL/GenBank/DDBJ whole genome shotgun (WGS) entry which is preliminary data.</text>
</comment>
<evidence type="ECO:0000313" key="7">
    <source>
        <dbReference type="Proteomes" id="UP000712713"/>
    </source>
</evidence>
<keyword evidence="1" id="KW-0805">Transcription regulation</keyword>
<reference evidence="6" key="1">
    <citation type="journal article" date="2021" name="PeerJ">
        <title>Extensive microbial diversity within the chicken gut microbiome revealed by metagenomics and culture.</title>
        <authorList>
            <person name="Gilroy R."/>
            <person name="Ravi A."/>
            <person name="Getino M."/>
            <person name="Pursley I."/>
            <person name="Horton D.L."/>
            <person name="Alikhan N.F."/>
            <person name="Baker D."/>
            <person name="Gharbi K."/>
            <person name="Hall N."/>
            <person name="Watson M."/>
            <person name="Adriaenssens E.M."/>
            <person name="Foster-Nyarko E."/>
            <person name="Jarju S."/>
            <person name="Secka A."/>
            <person name="Antonio M."/>
            <person name="Oren A."/>
            <person name="Chaudhuri R.R."/>
            <person name="La Ragione R."/>
            <person name="Hildebrand F."/>
            <person name="Pallen M.J."/>
        </authorList>
    </citation>
    <scope>NUCLEOTIDE SEQUENCE</scope>
    <source>
        <strain evidence="6">ChiGjej3B3-7470</strain>
    </source>
</reference>
<dbReference type="CDD" id="cd01392">
    <property type="entry name" value="HTH_LacI"/>
    <property type="match status" value="1"/>
</dbReference>
<dbReference type="GO" id="GO:0003700">
    <property type="term" value="F:DNA-binding transcription factor activity"/>
    <property type="evidence" value="ECO:0007669"/>
    <property type="project" value="TreeGrafter"/>
</dbReference>
<gene>
    <name evidence="6" type="ORF">K8V15_09560</name>
</gene>